<sequence>MSPKSNGPLSLGQCQSHAGVGAEQGASRPTSPYLYRLSYDNAFPGHRPRDAVHSCTGCHPQLGRAQHPGALILLFLFVIFPFDEGCWGPGPGQHATRARAAGLAHLCVWWCAPQSGAWCPVDTVLWGEESGRGLDGRSPQSWAAAPNRSSAGRLFAPEPCTAPRCFSLLKAVVVLGPGWRPSRLRPAGAGSSPRLSHRWTAAVPE</sequence>
<feature type="compositionally biased region" description="Polar residues" evidence="1">
    <location>
        <begin position="1"/>
        <end position="16"/>
    </location>
</feature>
<evidence type="ECO:0000313" key="3">
    <source>
        <dbReference type="Proteomes" id="UP001066276"/>
    </source>
</evidence>
<proteinExistence type="predicted"/>
<organism evidence="2 3">
    <name type="scientific">Pleurodeles waltl</name>
    <name type="common">Iberian ribbed newt</name>
    <dbReference type="NCBI Taxonomy" id="8319"/>
    <lineage>
        <taxon>Eukaryota</taxon>
        <taxon>Metazoa</taxon>
        <taxon>Chordata</taxon>
        <taxon>Craniata</taxon>
        <taxon>Vertebrata</taxon>
        <taxon>Euteleostomi</taxon>
        <taxon>Amphibia</taxon>
        <taxon>Batrachia</taxon>
        <taxon>Caudata</taxon>
        <taxon>Salamandroidea</taxon>
        <taxon>Salamandridae</taxon>
        <taxon>Pleurodelinae</taxon>
        <taxon>Pleurodeles</taxon>
    </lineage>
</organism>
<protein>
    <submittedName>
        <fullName evidence="2">Uncharacterized protein</fullName>
    </submittedName>
</protein>
<comment type="caution">
    <text evidence="2">The sequence shown here is derived from an EMBL/GenBank/DDBJ whole genome shotgun (WGS) entry which is preliminary data.</text>
</comment>
<dbReference type="Proteomes" id="UP001066276">
    <property type="component" value="Chromosome 2_2"/>
</dbReference>
<dbReference type="EMBL" id="JANPWB010000004">
    <property type="protein sequence ID" value="KAJ1194328.1"/>
    <property type="molecule type" value="Genomic_DNA"/>
</dbReference>
<gene>
    <name evidence="2" type="ORF">NDU88_003617</name>
</gene>
<feature type="region of interest" description="Disordered" evidence="1">
    <location>
        <begin position="1"/>
        <end position="27"/>
    </location>
</feature>
<evidence type="ECO:0000256" key="1">
    <source>
        <dbReference type="SAM" id="MobiDB-lite"/>
    </source>
</evidence>
<keyword evidence="3" id="KW-1185">Reference proteome</keyword>
<reference evidence="2" key="1">
    <citation type="journal article" date="2022" name="bioRxiv">
        <title>Sequencing and chromosome-scale assembly of the giantPleurodeles waltlgenome.</title>
        <authorList>
            <person name="Brown T."/>
            <person name="Elewa A."/>
            <person name="Iarovenko S."/>
            <person name="Subramanian E."/>
            <person name="Araus A.J."/>
            <person name="Petzold A."/>
            <person name="Susuki M."/>
            <person name="Suzuki K.-i.T."/>
            <person name="Hayashi T."/>
            <person name="Toyoda A."/>
            <person name="Oliveira C."/>
            <person name="Osipova E."/>
            <person name="Leigh N.D."/>
            <person name="Simon A."/>
            <person name="Yun M.H."/>
        </authorList>
    </citation>
    <scope>NUCLEOTIDE SEQUENCE</scope>
    <source>
        <strain evidence="2">20211129_DDA</strain>
        <tissue evidence="2">Liver</tissue>
    </source>
</reference>
<evidence type="ECO:0000313" key="2">
    <source>
        <dbReference type="EMBL" id="KAJ1194328.1"/>
    </source>
</evidence>
<dbReference type="AlphaFoldDB" id="A0AAV7UYX3"/>
<accession>A0AAV7UYX3</accession>
<name>A0AAV7UYX3_PLEWA</name>